<evidence type="ECO:0000256" key="1">
    <source>
        <dbReference type="SAM" id="Phobius"/>
    </source>
</evidence>
<reference evidence="2 3" key="1">
    <citation type="submission" date="2024-09" db="EMBL/GenBank/DDBJ databases">
        <title>A chromosome-level genome assembly of Gray's grenadier anchovy, Coilia grayii.</title>
        <authorList>
            <person name="Fu Z."/>
        </authorList>
    </citation>
    <scope>NUCLEOTIDE SEQUENCE [LARGE SCALE GENOMIC DNA]</scope>
    <source>
        <strain evidence="2">G4</strain>
        <tissue evidence="2">Muscle</tissue>
    </source>
</reference>
<proteinExistence type="predicted"/>
<gene>
    <name evidence="2" type="ORF">ACEWY4_025368</name>
</gene>
<feature type="transmembrane region" description="Helical" evidence="1">
    <location>
        <begin position="63"/>
        <end position="84"/>
    </location>
</feature>
<protein>
    <submittedName>
        <fullName evidence="2">Uncharacterized protein</fullName>
    </submittedName>
</protein>
<keyword evidence="1" id="KW-1133">Transmembrane helix</keyword>
<dbReference type="EMBL" id="JBHFQA010000022">
    <property type="protein sequence ID" value="KAL2079624.1"/>
    <property type="molecule type" value="Genomic_DNA"/>
</dbReference>
<accession>A0ABD1IXJ5</accession>
<feature type="transmembrane region" description="Helical" evidence="1">
    <location>
        <begin position="136"/>
        <end position="160"/>
    </location>
</feature>
<dbReference type="PANTHER" id="PTHR33444:SF2">
    <property type="entry name" value="MARVEL DOMAIN-CONTAINING PROTEIN"/>
    <property type="match status" value="1"/>
</dbReference>
<evidence type="ECO:0000313" key="3">
    <source>
        <dbReference type="Proteomes" id="UP001591681"/>
    </source>
</evidence>
<sequence>MHHFGSDRQNISMDQAGIYDILFVGGSMISGRIRILLSLIPVVMLGLGARHFHECPKEPMVPIYLVVGGSASLTLQLLPFFYCHNPPGTPSIPCRILNFLLYVFCFVWLIVGSVFVYRAYLPDFESRHSAQYCERILYLVTLWFTTGIYIYIILFIMYILGKCVYSSLCEC</sequence>
<dbReference type="PANTHER" id="PTHR33444">
    <property type="entry name" value="SI:DKEY-19B23.12-RELATED"/>
    <property type="match status" value="1"/>
</dbReference>
<comment type="caution">
    <text evidence="2">The sequence shown here is derived from an EMBL/GenBank/DDBJ whole genome shotgun (WGS) entry which is preliminary data.</text>
</comment>
<feature type="transmembrane region" description="Helical" evidence="1">
    <location>
        <begin position="96"/>
        <end position="116"/>
    </location>
</feature>
<dbReference type="InterPro" id="IPR040350">
    <property type="entry name" value="TMEM272"/>
</dbReference>
<organism evidence="2 3">
    <name type="scientific">Coilia grayii</name>
    <name type="common">Gray's grenadier anchovy</name>
    <dbReference type="NCBI Taxonomy" id="363190"/>
    <lineage>
        <taxon>Eukaryota</taxon>
        <taxon>Metazoa</taxon>
        <taxon>Chordata</taxon>
        <taxon>Craniata</taxon>
        <taxon>Vertebrata</taxon>
        <taxon>Euteleostomi</taxon>
        <taxon>Actinopterygii</taxon>
        <taxon>Neopterygii</taxon>
        <taxon>Teleostei</taxon>
        <taxon>Clupei</taxon>
        <taxon>Clupeiformes</taxon>
        <taxon>Clupeoidei</taxon>
        <taxon>Engraulidae</taxon>
        <taxon>Coilinae</taxon>
        <taxon>Coilia</taxon>
    </lineage>
</organism>
<feature type="transmembrane region" description="Helical" evidence="1">
    <location>
        <begin position="21"/>
        <end position="43"/>
    </location>
</feature>
<keyword evidence="1" id="KW-0472">Membrane</keyword>
<keyword evidence="1" id="KW-0812">Transmembrane</keyword>
<dbReference type="AlphaFoldDB" id="A0ABD1IXJ5"/>
<name>A0ABD1IXJ5_9TELE</name>
<evidence type="ECO:0000313" key="2">
    <source>
        <dbReference type="EMBL" id="KAL2079624.1"/>
    </source>
</evidence>
<keyword evidence="3" id="KW-1185">Reference proteome</keyword>
<dbReference type="Proteomes" id="UP001591681">
    <property type="component" value="Unassembled WGS sequence"/>
</dbReference>